<reference evidence="2" key="1">
    <citation type="submission" date="2013-11" db="EMBL/GenBank/DDBJ databases">
        <title>Genome sequence of the fusiform rust pathogen reveals effectors for host alternation and coevolution with pine.</title>
        <authorList>
            <consortium name="DOE Joint Genome Institute"/>
            <person name="Smith K."/>
            <person name="Pendleton A."/>
            <person name="Kubisiak T."/>
            <person name="Anderson C."/>
            <person name="Salamov A."/>
            <person name="Aerts A."/>
            <person name="Riley R."/>
            <person name="Clum A."/>
            <person name="Lindquist E."/>
            <person name="Ence D."/>
            <person name="Campbell M."/>
            <person name="Kronenberg Z."/>
            <person name="Feau N."/>
            <person name="Dhillon B."/>
            <person name="Hamelin R."/>
            <person name="Burleigh J."/>
            <person name="Smith J."/>
            <person name="Yandell M."/>
            <person name="Nelson C."/>
            <person name="Grigoriev I."/>
            <person name="Davis J."/>
        </authorList>
    </citation>
    <scope>NUCLEOTIDE SEQUENCE</scope>
    <source>
        <strain evidence="2">G11</strain>
    </source>
</reference>
<name>A0A9P6TFY3_9BASI</name>
<dbReference type="AlphaFoldDB" id="A0A9P6TFY3"/>
<evidence type="ECO:0000256" key="1">
    <source>
        <dbReference type="SAM" id="MobiDB-lite"/>
    </source>
</evidence>
<feature type="compositionally biased region" description="Polar residues" evidence="1">
    <location>
        <begin position="36"/>
        <end position="63"/>
    </location>
</feature>
<organism evidence="2 3">
    <name type="scientific">Cronartium quercuum f. sp. fusiforme G11</name>
    <dbReference type="NCBI Taxonomy" id="708437"/>
    <lineage>
        <taxon>Eukaryota</taxon>
        <taxon>Fungi</taxon>
        <taxon>Dikarya</taxon>
        <taxon>Basidiomycota</taxon>
        <taxon>Pucciniomycotina</taxon>
        <taxon>Pucciniomycetes</taxon>
        <taxon>Pucciniales</taxon>
        <taxon>Coleosporiaceae</taxon>
        <taxon>Cronartium</taxon>
    </lineage>
</organism>
<gene>
    <name evidence="2" type="ORF">CROQUDRAFT_87946</name>
</gene>
<proteinExistence type="predicted"/>
<evidence type="ECO:0000313" key="3">
    <source>
        <dbReference type="Proteomes" id="UP000886653"/>
    </source>
</evidence>
<dbReference type="Proteomes" id="UP000886653">
    <property type="component" value="Unassembled WGS sequence"/>
</dbReference>
<sequence>MIFLVDPNLQQNLQQNPLHSQQQKQHHHLYSQQQHGGTTHLPNAQSVIVPFSSQGSQPTVQDHCNQKKTRNCPTQQTQNTTRAHPRTFPHSTPSRKHILDDFLPKSLLAIIPTAPVPTQR</sequence>
<feature type="region of interest" description="Disordered" evidence="1">
    <location>
        <begin position="17"/>
        <end position="94"/>
    </location>
</feature>
<accession>A0A9P6TFY3</accession>
<evidence type="ECO:0000313" key="2">
    <source>
        <dbReference type="EMBL" id="KAG0150444.1"/>
    </source>
</evidence>
<protein>
    <submittedName>
        <fullName evidence="2">Uncharacterized protein</fullName>
    </submittedName>
</protein>
<comment type="caution">
    <text evidence="2">The sequence shown here is derived from an EMBL/GenBank/DDBJ whole genome shotgun (WGS) entry which is preliminary data.</text>
</comment>
<feature type="compositionally biased region" description="Polar residues" evidence="1">
    <location>
        <begin position="71"/>
        <end position="82"/>
    </location>
</feature>
<dbReference type="EMBL" id="MU167219">
    <property type="protein sequence ID" value="KAG0150444.1"/>
    <property type="molecule type" value="Genomic_DNA"/>
</dbReference>
<keyword evidence="3" id="KW-1185">Reference proteome</keyword>